<organism evidence="4 5">
    <name type="scientific">Sipha flava</name>
    <name type="common">yellow sugarcane aphid</name>
    <dbReference type="NCBI Taxonomy" id="143950"/>
    <lineage>
        <taxon>Eukaryota</taxon>
        <taxon>Metazoa</taxon>
        <taxon>Ecdysozoa</taxon>
        <taxon>Arthropoda</taxon>
        <taxon>Hexapoda</taxon>
        <taxon>Insecta</taxon>
        <taxon>Pterygota</taxon>
        <taxon>Neoptera</taxon>
        <taxon>Paraneoptera</taxon>
        <taxon>Hemiptera</taxon>
        <taxon>Sternorrhyncha</taxon>
        <taxon>Aphidomorpha</taxon>
        <taxon>Aphidoidea</taxon>
        <taxon>Aphididae</taxon>
        <taxon>Sipha</taxon>
    </lineage>
</organism>
<dbReference type="GO" id="GO:1990050">
    <property type="term" value="F:phosphatidic acid transfer activity"/>
    <property type="evidence" value="ECO:0007669"/>
    <property type="project" value="TreeGrafter"/>
</dbReference>
<dbReference type="GeneID" id="112686313"/>
<dbReference type="Pfam" id="PF05254">
    <property type="entry name" value="UPF0203"/>
    <property type="match status" value="1"/>
</dbReference>
<gene>
    <name evidence="5" type="primary">LOC112686313</name>
</gene>
<dbReference type="InterPro" id="IPR007918">
    <property type="entry name" value="MDM35_apoptosis"/>
</dbReference>
<keyword evidence="4" id="KW-1185">Reference proteome</keyword>
<protein>
    <submittedName>
        <fullName evidence="5">TP53-regulated inhibitor of apoptosis 1-B-like</fullName>
    </submittedName>
</protein>
<dbReference type="PANTHER" id="PTHR46403:SF1">
    <property type="entry name" value="TP53-REGULATED INHIBITOR OF APOPTOSIS 1"/>
    <property type="match status" value="1"/>
</dbReference>
<dbReference type="AlphaFoldDB" id="A0A8B8FVA9"/>
<reference evidence="5" key="1">
    <citation type="submission" date="2025-08" db="UniProtKB">
        <authorList>
            <consortium name="RefSeq"/>
        </authorList>
    </citation>
    <scope>IDENTIFICATION</scope>
    <source>
        <tissue evidence="5">Whole body</tissue>
    </source>
</reference>
<proteinExistence type="inferred from homology"/>
<dbReference type="PROSITE" id="PS51808">
    <property type="entry name" value="CHCH"/>
    <property type="match status" value="1"/>
</dbReference>
<name>A0A8B8FVA9_9HEMI</name>
<evidence type="ECO:0000313" key="4">
    <source>
        <dbReference type="Proteomes" id="UP000694846"/>
    </source>
</evidence>
<dbReference type="GO" id="GO:0005758">
    <property type="term" value="C:mitochondrial intermembrane space"/>
    <property type="evidence" value="ECO:0007669"/>
    <property type="project" value="TreeGrafter"/>
</dbReference>
<keyword evidence="2" id="KW-1015">Disulfide bond</keyword>
<accession>A0A8B8FVA9</accession>
<evidence type="ECO:0000313" key="5">
    <source>
        <dbReference type="RefSeq" id="XP_025414316.1"/>
    </source>
</evidence>
<dbReference type="GO" id="GO:0005829">
    <property type="term" value="C:cytosol"/>
    <property type="evidence" value="ECO:0007669"/>
    <property type="project" value="TreeGrafter"/>
</dbReference>
<evidence type="ECO:0000256" key="1">
    <source>
        <dbReference type="ARBA" id="ARBA00006196"/>
    </source>
</evidence>
<sequence>MDECKSFKKEYDKCFNTWFRDKFLKGSNDDSMCSELLKHYTGCVKKAMKDKDIDIRELRRYHTEIGSKDE</sequence>
<dbReference type="PANTHER" id="PTHR46403">
    <property type="entry name" value="TP53-REGULATED INHIBITOR OF APOPTOSIS 1"/>
    <property type="match status" value="1"/>
</dbReference>
<dbReference type="GO" id="GO:0005634">
    <property type="term" value="C:nucleus"/>
    <property type="evidence" value="ECO:0007669"/>
    <property type="project" value="TreeGrafter"/>
</dbReference>
<evidence type="ECO:0000256" key="2">
    <source>
        <dbReference type="ARBA" id="ARBA00023157"/>
    </source>
</evidence>
<evidence type="ECO:0000256" key="3">
    <source>
        <dbReference type="ARBA" id="ARBA00023706"/>
    </source>
</evidence>
<dbReference type="Proteomes" id="UP000694846">
    <property type="component" value="Unplaced"/>
</dbReference>
<comment type="catalytic activity">
    <reaction evidence="3">
        <text>a 1,2-diacyl-sn-glycero-3-phosphate(in) = a 1,2-diacyl-sn-glycero-3-phosphate(out)</text>
        <dbReference type="Rhea" id="RHEA:36435"/>
        <dbReference type="ChEBI" id="CHEBI:58608"/>
    </reaction>
</comment>
<dbReference type="RefSeq" id="XP_025414316.1">
    <property type="nucleotide sequence ID" value="XM_025558531.1"/>
</dbReference>
<comment type="similarity">
    <text evidence="1">Belongs to the TRIAP1/MDM35 family.</text>
</comment>
<dbReference type="OrthoDB" id="19091at2759"/>
<dbReference type="GO" id="GO:0045332">
    <property type="term" value="P:phospholipid translocation"/>
    <property type="evidence" value="ECO:0007669"/>
    <property type="project" value="TreeGrafter"/>
</dbReference>